<organism evidence="1 2">
    <name type="scientific">Denitrobaculum tricleocarpae</name>
    <dbReference type="NCBI Taxonomy" id="2591009"/>
    <lineage>
        <taxon>Bacteria</taxon>
        <taxon>Pseudomonadati</taxon>
        <taxon>Pseudomonadota</taxon>
        <taxon>Alphaproteobacteria</taxon>
        <taxon>Rhodospirillales</taxon>
        <taxon>Rhodospirillaceae</taxon>
        <taxon>Denitrobaculum</taxon>
    </lineage>
</organism>
<protein>
    <submittedName>
        <fullName evidence="1">Macrocin-O-methyltransferase</fullName>
    </submittedName>
</protein>
<dbReference type="Pfam" id="PF05711">
    <property type="entry name" value="TylF"/>
    <property type="match status" value="1"/>
</dbReference>
<keyword evidence="1" id="KW-0489">Methyltransferase</keyword>
<dbReference type="PANTHER" id="PTHR40036">
    <property type="entry name" value="MACROCIN O-METHYLTRANSFERASE"/>
    <property type="match status" value="1"/>
</dbReference>
<dbReference type="Proteomes" id="UP000315252">
    <property type="component" value="Unassembled WGS sequence"/>
</dbReference>
<keyword evidence="2" id="KW-1185">Reference proteome</keyword>
<comment type="caution">
    <text evidence="1">The sequence shown here is derived from an EMBL/GenBank/DDBJ whole genome shotgun (WGS) entry which is preliminary data.</text>
</comment>
<dbReference type="PANTHER" id="PTHR40036:SF1">
    <property type="entry name" value="MACROCIN O-METHYLTRANSFERASE"/>
    <property type="match status" value="1"/>
</dbReference>
<dbReference type="SUPFAM" id="SSF53335">
    <property type="entry name" value="S-adenosyl-L-methionine-dependent methyltransferases"/>
    <property type="match status" value="1"/>
</dbReference>
<reference evidence="1 2" key="1">
    <citation type="submission" date="2019-06" db="EMBL/GenBank/DDBJ databases">
        <title>Whole genome sequence for Rhodospirillaceae sp. R148.</title>
        <authorList>
            <person name="Wang G."/>
        </authorList>
    </citation>
    <scope>NUCLEOTIDE SEQUENCE [LARGE SCALE GENOMIC DNA]</scope>
    <source>
        <strain evidence="1 2">R148</strain>
    </source>
</reference>
<name>A0A545T3T3_9PROT</name>
<evidence type="ECO:0000313" key="2">
    <source>
        <dbReference type="Proteomes" id="UP000315252"/>
    </source>
</evidence>
<proteinExistence type="predicted"/>
<dbReference type="AlphaFoldDB" id="A0A545T3T3"/>
<dbReference type="OrthoDB" id="9811332at2"/>
<dbReference type="Gene3D" id="3.40.50.150">
    <property type="entry name" value="Vaccinia Virus protein VP39"/>
    <property type="match status" value="1"/>
</dbReference>
<dbReference type="GO" id="GO:0032259">
    <property type="term" value="P:methylation"/>
    <property type="evidence" value="ECO:0007669"/>
    <property type="project" value="UniProtKB-KW"/>
</dbReference>
<dbReference type="EMBL" id="VHSH01000013">
    <property type="protein sequence ID" value="TQV71877.1"/>
    <property type="molecule type" value="Genomic_DNA"/>
</dbReference>
<dbReference type="GO" id="GO:0008168">
    <property type="term" value="F:methyltransferase activity"/>
    <property type="evidence" value="ECO:0007669"/>
    <property type="project" value="UniProtKB-KW"/>
</dbReference>
<dbReference type="InterPro" id="IPR029063">
    <property type="entry name" value="SAM-dependent_MTases_sf"/>
</dbReference>
<evidence type="ECO:0000313" key="1">
    <source>
        <dbReference type="EMBL" id="TQV71877.1"/>
    </source>
</evidence>
<dbReference type="InterPro" id="IPR008884">
    <property type="entry name" value="TylF_MeTrfase"/>
</dbReference>
<gene>
    <name evidence="1" type="ORF">FKG95_26215</name>
</gene>
<keyword evidence="1" id="KW-0808">Transferase</keyword>
<dbReference type="RefSeq" id="WP_142899424.1">
    <property type="nucleotide sequence ID" value="NZ_ML660064.1"/>
</dbReference>
<accession>A0A545T3T3</accession>
<sequence>MTDQAYQDRVGGSVRTDYDARDAAHWEKLEALIAGAGLSIRDVLKSYPAFIQRRDLPRILGHYELFKLIADMPGSVAELGVFRGSGLFTWANLLETFCPGDRTRKVFGFDHFEGYAAYEERDGNAQPWVERVLGKMVSDGDLAHGLVDLHNQDNLLPGVERCRIIDGEISQTLPRFAAENLGMRLSLLYFDIGLYEPTMAGLKHLYPLVMPGGVVAFNGYGMPPWQGEAEAIEEFFADRGGVPEMKKFPFSTVPYAYFVKEGGGG</sequence>